<dbReference type="NCBIfam" id="TIGR02193">
    <property type="entry name" value="heptsyl_trn_I"/>
    <property type="match status" value="1"/>
</dbReference>
<dbReference type="Pfam" id="PF01075">
    <property type="entry name" value="Glyco_transf_9"/>
    <property type="match status" value="1"/>
</dbReference>
<dbReference type="SUPFAM" id="SSF53756">
    <property type="entry name" value="UDP-Glycosyltransferase/glycogen phosphorylase"/>
    <property type="match status" value="1"/>
</dbReference>
<organism evidence="14 15">
    <name type="scientific">Polynucleobacter antarcticus</name>
    <dbReference type="NCBI Taxonomy" id="1743162"/>
    <lineage>
        <taxon>Bacteria</taxon>
        <taxon>Pseudomonadati</taxon>
        <taxon>Pseudomonadota</taxon>
        <taxon>Betaproteobacteria</taxon>
        <taxon>Burkholderiales</taxon>
        <taxon>Burkholderiaceae</taxon>
        <taxon>Polynucleobacter</taxon>
    </lineage>
</organism>
<sequence>MTSQQPNPLSTAALAPKILLVKLSSLGDVLHNLPIVWDLRKRLPNAQIDWIVEEAYVHLLEPLKTTHSFKGIDRIIPIALRRWRKNLFSIQTWREFFAMRKLLQSVSYDTVIETQGLLKSALVCSLANKSKDAVVSGLGNATEYSGYEPMARFFYTQSVQVPVKCHAIDRSRWVMCSAFNWPLIDRTTEAPQFYSHSFVTQLSPLITEGLRKDPHGLPVPYVLCFHSTARVAKRWPNDHWIALGKELSNHGYQLVFPWGNEAEKKESTLIASQIPGAIVPRAFSIEEAYQLVAHAALTIGVDTGLTHLSAVLGKPTVEIYCDSPKWKTEGYWSGMIANVGDYKKVPNLEEVMGVTCLVSSDHFHLETWTPGFKLLRHSDTNSSGV</sequence>
<keyword evidence="6 14" id="KW-0808">Transferase</keyword>
<keyword evidence="15" id="KW-1185">Reference proteome</keyword>
<dbReference type="CDD" id="cd03789">
    <property type="entry name" value="GT9_LPS_heptosyltransferase"/>
    <property type="match status" value="1"/>
</dbReference>
<evidence type="ECO:0000256" key="5">
    <source>
        <dbReference type="ARBA" id="ARBA00022676"/>
    </source>
</evidence>
<proteinExistence type="inferred from homology"/>
<dbReference type="GO" id="GO:0005829">
    <property type="term" value="C:cytosol"/>
    <property type="evidence" value="ECO:0007669"/>
    <property type="project" value="TreeGrafter"/>
</dbReference>
<dbReference type="InterPro" id="IPR002201">
    <property type="entry name" value="Glyco_trans_9"/>
</dbReference>
<keyword evidence="7" id="KW-0448">Lipopolysaccharide biosynthesis</keyword>
<evidence type="ECO:0000256" key="12">
    <source>
        <dbReference type="ARBA" id="ARBA00044330"/>
    </source>
</evidence>
<evidence type="ECO:0000256" key="9">
    <source>
        <dbReference type="ARBA" id="ARBA00043995"/>
    </source>
</evidence>
<evidence type="ECO:0000256" key="10">
    <source>
        <dbReference type="ARBA" id="ARBA00044041"/>
    </source>
</evidence>
<evidence type="ECO:0000256" key="8">
    <source>
        <dbReference type="ARBA" id="ARBA00023136"/>
    </source>
</evidence>
<keyword evidence="5" id="KW-0328">Glycosyltransferase</keyword>
<name>A0A6M9PMV4_9BURK</name>
<dbReference type="PANTHER" id="PTHR30160:SF19">
    <property type="entry name" value="LIPOPOLYSACCHARIDE HEPTOSYLTRANSFERASE 1"/>
    <property type="match status" value="1"/>
</dbReference>
<accession>A0A6M9PMV4</accession>
<evidence type="ECO:0000313" key="14">
    <source>
        <dbReference type="EMBL" id="QKM61889.1"/>
    </source>
</evidence>
<comment type="similarity">
    <text evidence="9">Belongs to the glycosyltransferase 9 family.</text>
</comment>
<evidence type="ECO:0000256" key="2">
    <source>
        <dbReference type="ARBA" id="ARBA00004713"/>
    </source>
</evidence>
<keyword evidence="8" id="KW-0472">Membrane</keyword>
<evidence type="ECO:0000256" key="3">
    <source>
        <dbReference type="ARBA" id="ARBA00022475"/>
    </source>
</evidence>
<dbReference type="GO" id="GO:0009244">
    <property type="term" value="P:lipopolysaccharide core region biosynthetic process"/>
    <property type="evidence" value="ECO:0007669"/>
    <property type="project" value="InterPro"/>
</dbReference>
<evidence type="ECO:0000256" key="1">
    <source>
        <dbReference type="ARBA" id="ARBA00004515"/>
    </source>
</evidence>
<dbReference type="EC" id="2.4.99.23" evidence="10"/>
<dbReference type="GO" id="GO:0005886">
    <property type="term" value="C:plasma membrane"/>
    <property type="evidence" value="ECO:0007669"/>
    <property type="project" value="UniProtKB-SubCell"/>
</dbReference>
<dbReference type="Gene3D" id="3.40.50.2000">
    <property type="entry name" value="Glycogen Phosphorylase B"/>
    <property type="match status" value="2"/>
</dbReference>
<dbReference type="InterPro" id="IPR051199">
    <property type="entry name" value="LPS_LOS_Heptosyltrfase"/>
</dbReference>
<evidence type="ECO:0000313" key="15">
    <source>
        <dbReference type="Proteomes" id="UP000500806"/>
    </source>
</evidence>
<keyword evidence="4" id="KW-0997">Cell inner membrane</keyword>
<comment type="subcellular location">
    <subcellularLocation>
        <location evidence="1">Cell inner membrane</location>
        <topology evidence="1">Peripheral membrane protein</topology>
        <orientation evidence="1">Cytoplasmic side</orientation>
    </subcellularLocation>
</comment>
<dbReference type="GO" id="GO:0008713">
    <property type="term" value="F:ADP-heptose-lipopolysaccharide heptosyltransferase activity"/>
    <property type="evidence" value="ECO:0007669"/>
    <property type="project" value="TreeGrafter"/>
</dbReference>
<evidence type="ECO:0000256" key="11">
    <source>
        <dbReference type="ARBA" id="ARBA00044190"/>
    </source>
</evidence>
<protein>
    <recommendedName>
        <fullName evidence="11">Lipopolysaccharide heptosyltransferase 1</fullName>
        <ecNumber evidence="10">2.4.99.23</ecNumber>
    </recommendedName>
    <alternativeName>
        <fullName evidence="12">ADP-heptose:lipopolysaccharide heptosyltransferase I</fullName>
    </alternativeName>
</protein>
<evidence type="ECO:0000256" key="6">
    <source>
        <dbReference type="ARBA" id="ARBA00022679"/>
    </source>
</evidence>
<keyword evidence="3" id="KW-1003">Cell membrane</keyword>
<dbReference type="AlphaFoldDB" id="A0A6M9PMV4"/>
<reference evidence="14 15" key="1">
    <citation type="submission" date="2018-04" db="EMBL/GenBank/DDBJ databases">
        <title>Polynucleobacter sp. LimPoW16 genome.</title>
        <authorList>
            <person name="Hahn M.W."/>
        </authorList>
    </citation>
    <scope>NUCLEOTIDE SEQUENCE [LARGE SCALE GENOMIC DNA]</scope>
    <source>
        <strain evidence="14 15">LimPoW16</strain>
    </source>
</reference>
<evidence type="ECO:0000256" key="13">
    <source>
        <dbReference type="ARBA" id="ARBA00049201"/>
    </source>
</evidence>
<dbReference type="Proteomes" id="UP000500806">
    <property type="component" value="Chromosome"/>
</dbReference>
<comment type="pathway">
    <text evidence="2">Bacterial outer membrane biogenesis; LPS core biosynthesis.</text>
</comment>
<dbReference type="KEGG" id="pani:DCO16_01595"/>
<dbReference type="InterPro" id="IPR011908">
    <property type="entry name" value="LipoPS_heptosylTferase-I"/>
</dbReference>
<dbReference type="RefSeq" id="WP_173942041.1">
    <property type="nucleotide sequence ID" value="NZ_CBCSCD010000002.1"/>
</dbReference>
<comment type="catalytic activity">
    <reaction evidence="13">
        <text>an alpha-Kdo-(2-&gt;4)-alpha-Kdo-(2-&gt;6)-lipid A + ADP-L-glycero-beta-D-manno-heptose = an L-alpha-D-Hep-(1-&gt;5)-[alpha-Kdo-(2-&gt;4)]-alpha-Kdo-(2-&gt;6)-lipid A + ADP + H(+)</text>
        <dbReference type="Rhea" id="RHEA:74067"/>
        <dbReference type="ChEBI" id="CHEBI:15378"/>
        <dbReference type="ChEBI" id="CHEBI:61506"/>
        <dbReference type="ChEBI" id="CHEBI:176431"/>
        <dbReference type="ChEBI" id="CHEBI:193068"/>
        <dbReference type="ChEBI" id="CHEBI:456216"/>
        <dbReference type="EC" id="2.4.99.23"/>
    </reaction>
</comment>
<dbReference type="EMBL" id="CP028941">
    <property type="protein sequence ID" value="QKM61889.1"/>
    <property type="molecule type" value="Genomic_DNA"/>
</dbReference>
<gene>
    <name evidence="14" type="primary">waaC</name>
    <name evidence="14" type="ORF">DCO16_01595</name>
</gene>
<evidence type="ECO:0000256" key="4">
    <source>
        <dbReference type="ARBA" id="ARBA00022519"/>
    </source>
</evidence>
<dbReference type="PANTHER" id="PTHR30160">
    <property type="entry name" value="TETRAACYLDISACCHARIDE 4'-KINASE-RELATED"/>
    <property type="match status" value="1"/>
</dbReference>
<evidence type="ECO:0000256" key="7">
    <source>
        <dbReference type="ARBA" id="ARBA00022985"/>
    </source>
</evidence>